<dbReference type="PANTHER" id="PTHR47926:SF421">
    <property type="entry name" value="DYW DOMAIN-CONTAINING PROTEIN"/>
    <property type="match status" value="1"/>
</dbReference>
<keyword evidence="3" id="KW-0732">Signal</keyword>
<dbReference type="PANTHER" id="PTHR47926">
    <property type="entry name" value="PENTATRICOPEPTIDE REPEAT-CONTAINING PROTEIN"/>
    <property type="match status" value="1"/>
</dbReference>
<protein>
    <submittedName>
        <fullName evidence="4">Pak inhibitor skb15</fullName>
    </submittedName>
</protein>
<dbReference type="EMBL" id="VEPZ02001084">
    <property type="protein sequence ID" value="KAE8695413.1"/>
    <property type="molecule type" value="Genomic_DNA"/>
</dbReference>
<dbReference type="GO" id="GO:0009451">
    <property type="term" value="P:RNA modification"/>
    <property type="evidence" value="ECO:0007669"/>
    <property type="project" value="InterPro"/>
</dbReference>
<dbReference type="Pfam" id="PF01535">
    <property type="entry name" value="PPR"/>
    <property type="match status" value="2"/>
</dbReference>
<reference evidence="4" key="1">
    <citation type="submission" date="2019-09" db="EMBL/GenBank/DDBJ databases">
        <title>Draft genome information of white flower Hibiscus syriacus.</title>
        <authorList>
            <person name="Kim Y.-M."/>
        </authorList>
    </citation>
    <scope>NUCLEOTIDE SEQUENCE [LARGE SCALE GENOMIC DNA]</scope>
    <source>
        <strain evidence="4">YM2019G1</strain>
    </source>
</reference>
<dbReference type="NCBIfam" id="TIGR00756">
    <property type="entry name" value="PPR"/>
    <property type="match status" value="1"/>
</dbReference>
<dbReference type="Proteomes" id="UP000436088">
    <property type="component" value="Unassembled WGS sequence"/>
</dbReference>
<dbReference type="InterPro" id="IPR011990">
    <property type="entry name" value="TPR-like_helical_dom_sf"/>
</dbReference>
<evidence type="ECO:0000256" key="3">
    <source>
        <dbReference type="SAM" id="SignalP"/>
    </source>
</evidence>
<evidence type="ECO:0000313" key="5">
    <source>
        <dbReference type="Proteomes" id="UP000436088"/>
    </source>
</evidence>
<dbReference type="Gene3D" id="1.25.40.10">
    <property type="entry name" value="Tetratricopeptide repeat domain"/>
    <property type="match status" value="2"/>
</dbReference>
<feature type="signal peptide" evidence="3">
    <location>
        <begin position="1"/>
        <end position="16"/>
    </location>
</feature>
<dbReference type="PROSITE" id="PS51375">
    <property type="entry name" value="PPR"/>
    <property type="match status" value="2"/>
</dbReference>
<dbReference type="GO" id="GO:0003723">
    <property type="term" value="F:RNA binding"/>
    <property type="evidence" value="ECO:0007669"/>
    <property type="project" value="InterPro"/>
</dbReference>
<feature type="repeat" description="PPR" evidence="2">
    <location>
        <begin position="203"/>
        <end position="237"/>
    </location>
</feature>
<feature type="repeat" description="PPR" evidence="2">
    <location>
        <begin position="360"/>
        <end position="392"/>
    </location>
</feature>
<dbReference type="InterPro" id="IPR046960">
    <property type="entry name" value="PPR_At4g14850-like_plant"/>
</dbReference>
<evidence type="ECO:0000256" key="2">
    <source>
        <dbReference type="PROSITE-ProRule" id="PRU00708"/>
    </source>
</evidence>
<organism evidence="4 5">
    <name type="scientific">Hibiscus syriacus</name>
    <name type="common">Rose of Sharon</name>
    <dbReference type="NCBI Taxonomy" id="106335"/>
    <lineage>
        <taxon>Eukaryota</taxon>
        <taxon>Viridiplantae</taxon>
        <taxon>Streptophyta</taxon>
        <taxon>Embryophyta</taxon>
        <taxon>Tracheophyta</taxon>
        <taxon>Spermatophyta</taxon>
        <taxon>Magnoliopsida</taxon>
        <taxon>eudicotyledons</taxon>
        <taxon>Gunneridae</taxon>
        <taxon>Pentapetalae</taxon>
        <taxon>rosids</taxon>
        <taxon>malvids</taxon>
        <taxon>Malvales</taxon>
        <taxon>Malvaceae</taxon>
        <taxon>Malvoideae</taxon>
        <taxon>Hibiscus</taxon>
    </lineage>
</organism>
<proteinExistence type="predicted"/>
<feature type="chain" id="PRO_5025414389" evidence="3">
    <location>
        <begin position="17"/>
        <end position="392"/>
    </location>
</feature>
<comment type="caution">
    <text evidence="4">The sequence shown here is derived from an EMBL/GenBank/DDBJ whole genome shotgun (WGS) entry which is preliminary data.</text>
</comment>
<accession>A0A6A2ZUF7</accession>
<sequence length="392" mass="44506">MLLGCVFRALLTGSSTVCSGPYWTCRWVYGYGEPTHFGLYGWGASIDFSKRVLPALLQSMDYNHLLSVKQRHLPQIHARFILHGLHQNTVVSSHLTDSYANFGLLNLSLRLFYSDTNASPPLHNTMLRNLMTSLKKLSFHSYEFEQAVLDEKPGGTGKVVHCLILVSDLSKDLYVNTALLSMDSKLGSLKDARLVFENMPEKDLVVWNIMVSANSQQGKSKESVKNLKCMENFGIRADIFTAIPVISFIRQLKSIEWGKQMHAYVMRNGLDYQLFVHNSLIDIMKTDGVETDFITVINILLACVNIGALEQVKALHVYSLKLGRNLWYSVNSAQLIGYAKYGCIVLARKLFVEEETDFKDIITWNSMISARARYGVWSQCFQLYNQMKRLNT</sequence>
<gene>
    <name evidence="4" type="ORF">F3Y22_tig00110716pilonHSYRG00234</name>
</gene>
<dbReference type="AlphaFoldDB" id="A0A6A2ZUF7"/>
<evidence type="ECO:0000256" key="1">
    <source>
        <dbReference type="ARBA" id="ARBA00022737"/>
    </source>
</evidence>
<keyword evidence="1" id="KW-0677">Repeat</keyword>
<name>A0A6A2ZUF7_HIBSY</name>
<evidence type="ECO:0000313" key="4">
    <source>
        <dbReference type="EMBL" id="KAE8695413.1"/>
    </source>
</evidence>
<dbReference type="InterPro" id="IPR002885">
    <property type="entry name" value="PPR_rpt"/>
</dbReference>
<keyword evidence="5" id="KW-1185">Reference proteome</keyword>